<dbReference type="NCBIfam" id="NF038050">
    <property type="entry name" value="NrtS"/>
    <property type="match status" value="1"/>
</dbReference>
<dbReference type="Proteomes" id="UP001465153">
    <property type="component" value="Unassembled WGS sequence"/>
</dbReference>
<name>A0ABQ0AD81_9GAMM</name>
<comment type="caution">
    <text evidence="2">The sequence shown here is derived from an EMBL/GenBank/DDBJ whole genome shotgun (WGS) entry which is preliminary data.</text>
</comment>
<protein>
    <submittedName>
        <fullName evidence="2">Uncharacterized protein</fullName>
    </submittedName>
</protein>
<gene>
    <name evidence="2" type="ORF">NBRC116591_34120</name>
</gene>
<evidence type="ECO:0000256" key="1">
    <source>
        <dbReference type="SAM" id="Phobius"/>
    </source>
</evidence>
<feature type="transmembrane region" description="Helical" evidence="1">
    <location>
        <begin position="83"/>
        <end position="102"/>
    </location>
</feature>
<accession>A0ABQ0AD81</accession>
<sequence length="108" mass="11915">MTRYAHESTMTFNPGIDNKPETLLKAKADNNSAAHSEANTSSQLLTVKDHKRSITIALIVGSLLAAINYGDKIIGNTMVNTDWIKLGMTYVVPYCVSIYSVWSAKKKH</sequence>
<keyword evidence="1" id="KW-0472">Membrane</keyword>
<organism evidence="2 3">
    <name type="scientific">Sessilibacter corallicola</name>
    <dbReference type="NCBI Taxonomy" id="2904075"/>
    <lineage>
        <taxon>Bacteria</taxon>
        <taxon>Pseudomonadati</taxon>
        <taxon>Pseudomonadota</taxon>
        <taxon>Gammaproteobacteria</taxon>
        <taxon>Cellvibrionales</taxon>
        <taxon>Cellvibrionaceae</taxon>
        <taxon>Sessilibacter</taxon>
    </lineage>
</organism>
<dbReference type="InterPro" id="IPR047700">
    <property type="entry name" value="NrtS-like"/>
</dbReference>
<keyword evidence="1" id="KW-0812">Transmembrane</keyword>
<keyword evidence="1" id="KW-1133">Transmembrane helix</keyword>
<evidence type="ECO:0000313" key="3">
    <source>
        <dbReference type="Proteomes" id="UP001465153"/>
    </source>
</evidence>
<feature type="transmembrane region" description="Helical" evidence="1">
    <location>
        <begin position="53"/>
        <end position="71"/>
    </location>
</feature>
<keyword evidence="3" id="KW-1185">Reference proteome</keyword>
<reference evidence="2 3" key="1">
    <citation type="submission" date="2024-04" db="EMBL/GenBank/DDBJ databases">
        <title>Draft genome sequence of Sessilibacter corallicola NBRC 116591.</title>
        <authorList>
            <person name="Miyakawa T."/>
            <person name="Kusuya Y."/>
            <person name="Miura T."/>
        </authorList>
    </citation>
    <scope>NUCLEOTIDE SEQUENCE [LARGE SCALE GENOMIC DNA]</scope>
    <source>
        <strain evidence="2 3">KU-00831-HH</strain>
    </source>
</reference>
<dbReference type="EMBL" id="BAABWN010000013">
    <property type="protein sequence ID" value="GAA6169601.1"/>
    <property type="molecule type" value="Genomic_DNA"/>
</dbReference>
<evidence type="ECO:0000313" key="2">
    <source>
        <dbReference type="EMBL" id="GAA6169601.1"/>
    </source>
</evidence>
<dbReference type="RefSeq" id="WP_353304080.1">
    <property type="nucleotide sequence ID" value="NZ_BAABWN010000013.1"/>
</dbReference>
<proteinExistence type="predicted"/>